<reference evidence="1" key="1">
    <citation type="journal article" date="2015" name="Nature">
        <title>Complex archaea that bridge the gap between prokaryotes and eukaryotes.</title>
        <authorList>
            <person name="Spang A."/>
            <person name="Saw J.H."/>
            <person name="Jorgensen S.L."/>
            <person name="Zaremba-Niedzwiedzka K."/>
            <person name="Martijn J."/>
            <person name="Lind A.E."/>
            <person name="van Eijk R."/>
            <person name="Schleper C."/>
            <person name="Guy L."/>
            <person name="Ettema T.J."/>
        </authorList>
    </citation>
    <scope>NUCLEOTIDE SEQUENCE</scope>
</reference>
<organism evidence="1">
    <name type="scientific">marine sediment metagenome</name>
    <dbReference type="NCBI Taxonomy" id="412755"/>
    <lineage>
        <taxon>unclassified sequences</taxon>
        <taxon>metagenomes</taxon>
        <taxon>ecological metagenomes</taxon>
    </lineage>
</organism>
<protein>
    <recommendedName>
        <fullName evidence="2">DUF4157 domain-containing protein</fullName>
    </recommendedName>
</protein>
<evidence type="ECO:0008006" key="2">
    <source>
        <dbReference type="Google" id="ProtNLM"/>
    </source>
</evidence>
<name>A0A0F9IH64_9ZZZZ</name>
<dbReference type="EMBL" id="LAZR01012420">
    <property type="protein sequence ID" value="KKM26921.1"/>
    <property type="molecule type" value="Genomic_DNA"/>
</dbReference>
<gene>
    <name evidence="1" type="ORF">LCGC14_1579880</name>
</gene>
<evidence type="ECO:0000313" key="1">
    <source>
        <dbReference type="EMBL" id="KKM26921.1"/>
    </source>
</evidence>
<sequence length="134" mass="15810">MEVVVDFPPIYDEIKSVFPIAGRGVIFAWGNKIYNPNSVYIPLQLIAHERVHGRRQGSDVYGWWRRYIDEKEFRLIEETLAHIAEMEYLLGPNPNRQMRRQILRSTAKRLANPLYRYGISREKAQVLLKRQLVA</sequence>
<proteinExistence type="predicted"/>
<dbReference type="AlphaFoldDB" id="A0A0F9IH64"/>
<accession>A0A0F9IH64</accession>
<comment type="caution">
    <text evidence="1">The sequence shown here is derived from an EMBL/GenBank/DDBJ whole genome shotgun (WGS) entry which is preliminary data.</text>
</comment>